<dbReference type="Pfam" id="PF00512">
    <property type="entry name" value="HisKA"/>
    <property type="match status" value="1"/>
</dbReference>
<evidence type="ECO:0000256" key="4">
    <source>
        <dbReference type="ARBA" id="ARBA00022553"/>
    </source>
</evidence>
<dbReference type="STRING" id="126156.SAMN05421670_0452"/>
<evidence type="ECO:0000256" key="3">
    <source>
        <dbReference type="ARBA" id="ARBA00012438"/>
    </source>
</evidence>
<dbReference type="SUPFAM" id="SSF47384">
    <property type="entry name" value="Homodimeric domain of signal transducing histidine kinase"/>
    <property type="match status" value="1"/>
</dbReference>
<dbReference type="PANTHER" id="PTHR45453:SF1">
    <property type="entry name" value="PHOSPHATE REGULON SENSOR PROTEIN PHOR"/>
    <property type="match status" value="1"/>
</dbReference>
<comment type="subcellular location">
    <subcellularLocation>
        <location evidence="2">Membrane</location>
    </subcellularLocation>
</comment>
<gene>
    <name evidence="14" type="ORF">SAMN05421670_0452</name>
</gene>
<keyword evidence="15" id="KW-1185">Reference proteome</keyword>
<dbReference type="GO" id="GO:0005886">
    <property type="term" value="C:plasma membrane"/>
    <property type="evidence" value="ECO:0007669"/>
    <property type="project" value="TreeGrafter"/>
</dbReference>
<dbReference type="EMBL" id="FOXU01000001">
    <property type="protein sequence ID" value="SFP96352.1"/>
    <property type="molecule type" value="Genomic_DNA"/>
</dbReference>
<dbReference type="OrthoDB" id="9792991at2"/>
<dbReference type="InterPro" id="IPR003594">
    <property type="entry name" value="HATPase_dom"/>
</dbReference>
<sequence length="311" mass="35940">MTYLILILLAISIFFNIYFLRSRSKKKNDIIYMEKKLQKITSDKTDEKLMLYTSDKQIQSLLIQINSLLEHNQKTVADFHGVERSMRKMLSNVSHDLKTPLTVILGYIEIILNDKTISPVKMNSLLQTINLKTVEVLDLISRFFELVKIESEDSNYENSKIDLNEVCRKVILEYYEILTTKEFEVSVQIPEESTYVWGNIEAIERILNNLISNSINYGAEGKMIGLKLTSLDDCAYIEVSDKGKGISEHDKDRVFERLYTMEDSRNKLYQGSGIGLTITKRLVEQMNGTISVKSIPFQQTTFTIQLKRLSF</sequence>
<feature type="domain" description="Histidine kinase" evidence="13">
    <location>
        <begin position="92"/>
        <end position="310"/>
    </location>
</feature>
<dbReference type="InterPro" id="IPR050351">
    <property type="entry name" value="BphY/WalK/GraS-like"/>
</dbReference>
<keyword evidence="8 14" id="KW-0418">Kinase</keyword>
<organism evidence="14 15">
    <name type="scientific">Psychrobacillus psychrotolerans</name>
    <dbReference type="NCBI Taxonomy" id="126156"/>
    <lineage>
        <taxon>Bacteria</taxon>
        <taxon>Bacillati</taxon>
        <taxon>Bacillota</taxon>
        <taxon>Bacilli</taxon>
        <taxon>Bacillales</taxon>
        <taxon>Bacillaceae</taxon>
        <taxon>Psychrobacillus</taxon>
    </lineage>
</organism>
<dbReference type="InterPro" id="IPR003661">
    <property type="entry name" value="HisK_dim/P_dom"/>
</dbReference>
<evidence type="ECO:0000256" key="2">
    <source>
        <dbReference type="ARBA" id="ARBA00004370"/>
    </source>
</evidence>
<keyword evidence="11" id="KW-0902">Two-component regulatory system</keyword>
<keyword evidence="4" id="KW-0597">Phosphoprotein</keyword>
<dbReference type="Gene3D" id="1.10.287.130">
    <property type="match status" value="1"/>
</dbReference>
<dbReference type="SUPFAM" id="SSF55874">
    <property type="entry name" value="ATPase domain of HSP90 chaperone/DNA topoisomerase II/histidine kinase"/>
    <property type="match status" value="1"/>
</dbReference>
<evidence type="ECO:0000256" key="1">
    <source>
        <dbReference type="ARBA" id="ARBA00000085"/>
    </source>
</evidence>
<accession>A0A1I5UMA0</accession>
<dbReference type="PANTHER" id="PTHR45453">
    <property type="entry name" value="PHOSPHATE REGULON SENSOR PROTEIN PHOR"/>
    <property type="match status" value="1"/>
</dbReference>
<keyword evidence="5" id="KW-0808">Transferase</keyword>
<dbReference type="InterPro" id="IPR005467">
    <property type="entry name" value="His_kinase_dom"/>
</dbReference>
<dbReference type="SMART" id="SM00387">
    <property type="entry name" value="HATPase_c"/>
    <property type="match status" value="1"/>
</dbReference>
<evidence type="ECO:0000256" key="10">
    <source>
        <dbReference type="ARBA" id="ARBA00022989"/>
    </source>
</evidence>
<evidence type="ECO:0000256" key="6">
    <source>
        <dbReference type="ARBA" id="ARBA00022692"/>
    </source>
</evidence>
<dbReference type="RefSeq" id="WP_093533776.1">
    <property type="nucleotide sequence ID" value="NZ_FOXU01000001.1"/>
</dbReference>
<dbReference type="GO" id="GO:0016036">
    <property type="term" value="P:cellular response to phosphate starvation"/>
    <property type="evidence" value="ECO:0007669"/>
    <property type="project" value="TreeGrafter"/>
</dbReference>
<keyword evidence="12" id="KW-0472">Membrane</keyword>
<dbReference type="EC" id="2.7.13.3" evidence="3"/>
<dbReference type="AlphaFoldDB" id="A0A1I5UMA0"/>
<dbReference type="Gene3D" id="3.30.565.10">
    <property type="entry name" value="Histidine kinase-like ATPase, C-terminal domain"/>
    <property type="match status" value="1"/>
</dbReference>
<protein>
    <recommendedName>
        <fullName evidence="3">histidine kinase</fullName>
        <ecNumber evidence="3">2.7.13.3</ecNumber>
    </recommendedName>
</protein>
<evidence type="ECO:0000256" key="5">
    <source>
        <dbReference type="ARBA" id="ARBA00022679"/>
    </source>
</evidence>
<dbReference type="PROSITE" id="PS50109">
    <property type="entry name" value="HIS_KIN"/>
    <property type="match status" value="1"/>
</dbReference>
<evidence type="ECO:0000313" key="15">
    <source>
        <dbReference type="Proteomes" id="UP000198734"/>
    </source>
</evidence>
<dbReference type="CDD" id="cd00082">
    <property type="entry name" value="HisKA"/>
    <property type="match status" value="1"/>
</dbReference>
<dbReference type="PRINTS" id="PR00344">
    <property type="entry name" value="BCTRLSENSOR"/>
</dbReference>
<reference evidence="15" key="1">
    <citation type="submission" date="2016-10" db="EMBL/GenBank/DDBJ databases">
        <authorList>
            <person name="Varghese N."/>
            <person name="Submissions S."/>
        </authorList>
    </citation>
    <scope>NUCLEOTIDE SEQUENCE [LARGE SCALE GENOMIC DNA]</scope>
    <source>
        <strain evidence="15">DSM 11706</strain>
    </source>
</reference>
<keyword evidence="7" id="KW-0547">Nucleotide-binding</keyword>
<name>A0A1I5UMA0_9BACI</name>
<dbReference type="GO" id="GO:0004721">
    <property type="term" value="F:phosphoprotein phosphatase activity"/>
    <property type="evidence" value="ECO:0007669"/>
    <property type="project" value="TreeGrafter"/>
</dbReference>
<evidence type="ECO:0000256" key="7">
    <source>
        <dbReference type="ARBA" id="ARBA00022741"/>
    </source>
</evidence>
<keyword evidence="9" id="KW-0067">ATP-binding</keyword>
<dbReference type="Pfam" id="PF02518">
    <property type="entry name" value="HATPase_c"/>
    <property type="match status" value="1"/>
</dbReference>
<dbReference type="GO" id="GO:0005524">
    <property type="term" value="F:ATP binding"/>
    <property type="evidence" value="ECO:0007669"/>
    <property type="project" value="UniProtKB-KW"/>
</dbReference>
<evidence type="ECO:0000256" key="12">
    <source>
        <dbReference type="ARBA" id="ARBA00023136"/>
    </source>
</evidence>
<dbReference type="Proteomes" id="UP000198734">
    <property type="component" value="Unassembled WGS sequence"/>
</dbReference>
<dbReference type="InterPro" id="IPR036890">
    <property type="entry name" value="HATPase_C_sf"/>
</dbReference>
<dbReference type="FunFam" id="3.30.565.10:FF:000013">
    <property type="entry name" value="Two-component sensor histidine kinase"/>
    <property type="match status" value="1"/>
</dbReference>
<keyword evidence="6" id="KW-0812">Transmembrane</keyword>
<evidence type="ECO:0000256" key="8">
    <source>
        <dbReference type="ARBA" id="ARBA00022777"/>
    </source>
</evidence>
<dbReference type="InterPro" id="IPR036097">
    <property type="entry name" value="HisK_dim/P_sf"/>
</dbReference>
<dbReference type="InterPro" id="IPR004358">
    <property type="entry name" value="Sig_transdc_His_kin-like_C"/>
</dbReference>
<dbReference type="SMART" id="SM00388">
    <property type="entry name" value="HisKA"/>
    <property type="match status" value="1"/>
</dbReference>
<keyword evidence="10" id="KW-1133">Transmembrane helix</keyword>
<evidence type="ECO:0000259" key="13">
    <source>
        <dbReference type="PROSITE" id="PS50109"/>
    </source>
</evidence>
<dbReference type="GO" id="GO:0000155">
    <property type="term" value="F:phosphorelay sensor kinase activity"/>
    <property type="evidence" value="ECO:0007669"/>
    <property type="project" value="InterPro"/>
</dbReference>
<evidence type="ECO:0000256" key="9">
    <source>
        <dbReference type="ARBA" id="ARBA00022840"/>
    </source>
</evidence>
<evidence type="ECO:0000313" key="14">
    <source>
        <dbReference type="EMBL" id="SFP96352.1"/>
    </source>
</evidence>
<comment type="catalytic activity">
    <reaction evidence="1">
        <text>ATP + protein L-histidine = ADP + protein N-phospho-L-histidine.</text>
        <dbReference type="EC" id="2.7.13.3"/>
    </reaction>
</comment>
<evidence type="ECO:0000256" key="11">
    <source>
        <dbReference type="ARBA" id="ARBA00023012"/>
    </source>
</evidence>
<proteinExistence type="predicted"/>